<feature type="domain" description="HTH cro/C1-type" evidence="5">
    <location>
        <begin position="79"/>
        <end position="133"/>
    </location>
</feature>
<dbReference type="Pfam" id="PF01381">
    <property type="entry name" value="HTH_3"/>
    <property type="match status" value="1"/>
</dbReference>
<evidence type="ECO:0000256" key="2">
    <source>
        <dbReference type="ARBA" id="ARBA00023125"/>
    </source>
</evidence>
<evidence type="ECO:0000259" key="5">
    <source>
        <dbReference type="PROSITE" id="PS50943"/>
    </source>
</evidence>
<gene>
    <name evidence="6" type="ORF">GpartN1_g1479.t1</name>
</gene>
<proteinExistence type="predicted"/>
<dbReference type="Gene3D" id="1.10.260.40">
    <property type="entry name" value="lambda repressor-like DNA-binding domains"/>
    <property type="match status" value="1"/>
</dbReference>
<dbReference type="InterPro" id="IPR013729">
    <property type="entry name" value="MBF1_N"/>
</dbReference>
<evidence type="ECO:0000256" key="4">
    <source>
        <dbReference type="SAM" id="MobiDB-lite"/>
    </source>
</evidence>
<keyword evidence="2" id="KW-0238">DNA-binding</keyword>
<dbReference type="InterPro" id="IPR001387">
    <property type="entry name" value="Cro/C1-type_HTH"/>
</dbReference>
<dbReference type="FunFam" id="1.10.260.40:FF:000018">
    <property type="entry name" value="Multiprotein bridging factor 1"/>
    <property type="match status" value="1"/>
</dbReference>
<dbReference type="InterPro" id="IPR010982">
    <property type="entry name" value="Lambda_DNA-bd_dom_sf"/>
</dbReference>
<sequence length="134" mass="14725">MSDTSFQDWTPVVVNKRSSNRKKPAAGPVSAQNNGEVIVEKKFGVGTNKKTTGRNLAKLEEETEDFHLPKVPLSLAKQIQQARNAKKMTQSDLAKAVNEKASVINQYERGEAIPEVAVLAKLEKVLGVKLRGKK</sequence>
<evidence type="ECO:0000313" key="6">
    <source>
        <dbReference type="EMBL" id="GJQ09688.1"/>
    </source>
</evidence>
<dbReference type="SUPFAM" id="SSF47413">
    <property type="entry name" value="lambda repressor-like DNA-binding domains"/>
    <property type="match status" value="1"/>
</dbReference>
<keyword evidence="3" id="KW-0804">Transcription</keyword>
<dbReference type="PANTHER" id="PTHR10245:SF15">
    <property type="entry name" value="ENDOTHELIAL DIFFERENTIATION-RELATED FACTOR 1"/>
    <property type="match status" value="1"/>
</dbReference>
<dbReference type="PANTHER" id="PTHR10245">
    <property type="entry name" value="ENDOTHELIAL DIFFERENTIATION-RELATED FACTOR 1 MULTIPROTEIN BRIDGING FACTOR 1"/>
    <property type="match status" value="1"/>
</dbReference>
<accession>A0A9C7PS63</accession>
<dbReference type="GO" id="GO:0003677">
    <property type="term" value="F:DNA binding"/>
    <property type="evidence" value="ECO:0007669"/>
    <property type="project" value="UniProtKB-KW"/>
</dbReference>
<dbReference type="EMBL" id="BQMJ01000010">
    <property type="protein sequence ID" value="GJQ09688.1"/>
    <property type="molecule type" value="Genomic_DNA"/>
</dbReference>
<dbReference type="Proteomes" id="UP001061958">
    <property type="component" value="Unassembled WGS sequence"/>
</dbReference>
<name>A0A9C7PS63_9RHOD</name>
<protein>
    <recommendedName>
        <fullName evidence="5">HTH cro/C1-type domain-containing protein</fullName>
    </recommendedName>
</protein>
<dbReference type="CDD" id="cd00093">
    <property type="entry name" value="HTH_XRE"/>
    <property type="match status" value="1"/>
</dbReference>
<reference evidence="6" key="2">
    <citation type="submission" date="2022-01" db="EMBL/GenBank/DDBJ databases">
        <authorList>
            <person name="Hirooka S."/>
            <person name="Miyagishima S.Y."/>
        </authorList>
    </citation>
    <scope>NUCLEOTIDE SEQUENCE</scope>
    <source>
        <strain evidence="6">NBRC 102759</strain>
    </source>
</reference>
<dbReference type="SMART" id="SM00530">
    <property type="entry name" value="HTH_XRE"/>
    <property type="match status" value="1"/>
</dbReference>
<keyword evidence="1" id="KW-0805">Transcription regulation</keyword>
<evidence type="ECO:0000313" key="7">
    <source>
        <dbReference type="Proteomes" id="UP001061958"/>
    </source>
</evidence>
<keyword evidence="7" id="KW-1185">Reference proteome</keyword>
<feature type="region of interest" description="Disordered" evidence="4">
    <location>
        <begin position="1"/>
        <end position="33"/>
    </location>
</feature>
<dbReference type="AlphaFoldDB" id="A0A9C7PS63"/>
<dbReference type="PROSITE" id="PS50943">
    <property type="entry name" value="HTH_CROC1"/>
    <property type="match status" value="1"/>
</dbReference>
<dbReference type="OrthoDB" id="10253401at2759"/>
<dbReference type="GO" id="GO:0005634">
    <property type="term" value="C:nucleus"/>
    <property type="evidence" value="ECO:0007669"/>
    <property type="project" value="TreeGrafter"/>
</dbReference>
<evidence type="ECO:0000256" key="3">
    <source>
        <dbReference type="ARBA" id="ARBA00023163"/>
    </source>
</evidence>
<dbReference type="Pfam" id="PF08523">
    <property type="entry name" value="MBF1"/>
    <property type="match status" value="1"/>
</dbReference>
<comment type="caution">
    <text evidence="6">The sequence shown here is derived from an EMBL/GenBank/DDBJ whole genome shotgun (WGS) entry which is preliminary data.</text>
</comment>
<reference evidence="6" key="1">
    <citation type="journal article" date="2022" name="Proc. Natl. Acad. Sci. U.S.A.">
        <title>Life cycle and functional genomics of the unicellular red alga Galdieria for elucidating algal and plant evolution and industrial use.</title>
        <authorList>
            <person name="Hirooka S."/>
            <person name="Itabashi T."/>
            <person name="Ichinose T.M."/>
            <person name="Onuma R."/>
            <person name="Fujiwara T."/>
            <person name="Yamashita S."/>
            <person name="Jong L.W."/>
            <person name="Tomita R."/>
            <person name="Iwane A.H."/>
            <person name="Miyagishima S.Y."/>
        </authorList>
    </citation>
    <scope>NUCLEOTIDE SEQUENCE</scope>
    <source>
        <strain evidence="6">NBRC 102759</strain>
    </source>
</reference>
<evidence type="ECO:0000256" key="1">
    <source>
        <dbReference type="ARBA" id="ARBA00023015"/>
    </source>
</evidence>
<organism evidence="6 7">
    <name type="scientific">Galdieria partita</name>
    <dbReference type="NCBI Taxonomy" id="83374"/>
    <lineage>
        <taxon>Eukaryota</taxon>
        <taxon>Rhodophyta</taxon>
        <taxon>Bangiophyceae</taxon>
        <taxon>Galdieriales</taxon>
        <taxon>Galdieriaceae</taxon>
        <taxon>Galdieria</taxon>
    </lineage>
</organism>